<accession>A0AAD2DFM1</accession>
<dbReference type="Proteomes" id="UP001189143">
    <property type="component" value="Unassembled WGS sequence"/>
</dbReference>
<protein>
    <submittedName>
        <fullName evidence="1">Uncharacterized protein</fullName>
    </submittedName>
</protein>
<organism evidence="1 2">
    <name type="scientific">Clostridium neonatale</name>
    <dbReference type="NCBI Taxonomy" id="137838"/>
    <lineage>
        <taxon>Bacteria</taxon>
        <taxon>Bacillati</taxon>
        <taxon>Bacillota</taxon>
        <taxon>Clostridia</taxon>
        <taxon>Eubacteriales</taxon>
        <taxon>Clostridiaceae</taxon>
        <taxon>Clostridium</taxon>
    </lineage>
</organism>
<proteinExistence type="predicted"/>
<dbReference type="RefSeq" id="WP_125149535.1">
    <property type="nucleotide sequence ID" value="NZ_CAMRXC010000002.1"/>
</dbReference>
<name>A0AAD2DFM1_9CLOT</name>
<dbReference type="EMBL" id="CAMTCP010000301">
    <property type="protein sequence ID" value="CAI3699068.1"/>
    <property type="molecule type" value="Genomic_DNA"/>
</dbReference>
<evidence type="ECO:0000313" key="2">
    <source>
        <dbReference type="Proteomes" id="UP001189143"/>
    </source>
</evidence>
<dbReference type="AlphaFoldDB" id="A0AAD2DFM1"/>
<comment type="caution">
    <text evidence="1">The sequence shown here is derived from an EMBL/GenBank/DDBJ whole genome shotgun (WGS) entry which is preliminary data.</text>
</comment>
<gene>
    <name evidence="1" type="ORF">CNEO2_980020</name>
</gene>
<sequence>MEYTKSILDKRIRDVEGGANTQTYREFIRESEEAFELEKMDLDNMSDDNLTEYIDFLDYLWTK</sequence>
<reference evidence="1" key="1">
    <citation type="submission" date="2022-10" db="EMBL/GenBank/DDBJ databases">
        <authorList>
            <person name="Aires J."/>
            <person name="Mesa V."/>
        </authorList>
    </citation>
    <scope>NUCLEOTIDE SEQUENCE</scope>
    <source>
        <strain evidence="1">Clostridium neonatale JD116</strain>
    </source>
</reference>
<evidence type="ECO:0000313" key="1">
    <source>
        <dbReference type="EMBL" id="CAI3699068.1"/>
    </source>
</evidence>